<dbReference type="CDD" id="cd07562">
    <property type="entry name" value="Peptidase_S41_TRI"/>
    <property type="match status" value="1"/>
</dbReference>
<evidence type="ECO:0000313" key="3">
    <source>
        <dbReference type="Proteomes" id="UP000616201"/>
    </source>
</evidence>
<organism evidence="2 3">
    <name type="scientific">Sphingobacterium hungaricum</name>
    <dbReference type="NCBI Taxonomy" id="2082723"/>
    <lineage>
        <taxon>Bacteria</taxon>
        <taxon>Pseudomonadati</taxon>
        <taxon>Bacteroidota</taxon>
        <taxon>Sphingobacteriia</taxon>
        <taxon>Sphingobacteriales</taxon>
        <taxon>Sphingobacteriaceae</taxon>
        <taxon>Sphingobacterium</taxon>
    </lineage>
</organism>
<dbReference type="AlphaFoldDB" id="A0A928UY86"/>
<evidence type="ECO:0000313" key="2">
    <source>
        <dbReference type="EMBL" id="MBE8714213.1"/>
    </source>
</evidence>
<keyword evidence="3" id="KW-1185">Reference proteome</keyword>
<protein>
    <submittedName>
        <fullName evidence="2">Peptidase S41</fullName>
    </submittedName>
</protein>
<dbReference type="GO" id="GO:0030288">
    <property type="term" value="C:outer membrane-bounded periplasmic space"/>
    <property type="evidence" value="ECO:0007669"/>
    <property type="project" value="TreeGrafter"/>
</dbReference>
<dbReference type="RefSeq" id="WP_196936536.1">
    <property type="nucleotide sequence ID" value="NZ_MU158698.1"/>
</dbReference>
<dbReference type="InterPro" id="IPR005151">
    <property type="entry name" value="Tail-specific_protease"/>
</dbReference>
<feature type="domain" description="Tail specific protease" evidence="1">
    <location>
        <begin position="514"/>
        <end position="717"/>
    </location>
</feature>
<dbReference type="InterPro" id="IPR036034">
    <property type="entry name" value="PDZ_sf"/>
</dbReference>
<dbReference type="GO" id="GO:0006508">
    <property type="term" value="P:proteolysis"/>
    <property type="evidence" value="ECO:0007669"/>
    <property type="project" value="InterPro"/>
</dbReference>
<comment type="caution">
    <text evidence="2">The sequence shown here is derived from an EMBL/GenBank/DDBJ whole genome shotgun (WGS) entry which is preliminary data.</text>
</comment>
<dbReference type="Gene3D" id="3.30.750.44">
    <property type="match status" value="1"/>
</dbReference>
<dbReference type="SUPFAM" id="SSF50156">
    <property type="entry name" value="PDZ domain-like"/>
    <property type="match status" value="1"/>
</dbReference>
<dbReference type="Gene3D" id="2.30.42.10">
    <property type="match status" value="1"/>
</dbReference>
<dbReference type="GO" id="GO:0004175">
    <property type="term" value="F:endopeptidase activity"/>
    <property type="evidence" value="ECO:0007669"/>
    <property type="project" value="TreeGrafter"/>
</dbReference>
<dbReference type="Gene3D" id="2.60.120.260">
    <property type="entry name" value="Galactose-binding domain-like"/>
    <property type="match status" value="1"/>
</dbReference>
<dbReference type="GO" id="GO:0008236">
    <property type="term" value="F:serine-type peptidase activity"/>
    <property type="evidence" value="ECO:0007669"/>
    <property type="project" value="InterPro"/>
</dbReference>
<dbReference type="Gene3D" id="3.90.226.10">
    <property type="entry name" value="2-enoyl-CoA Hydratase, Chain A, domain 1"/>
    <property type="match status" value="1"/>
</dbReference>
<dbReference type="Proteomes" id="UP000616201">
    <property type="component" value="Unassembled WGS sequence"/>
</dbReference>
<proteinExistence type="predicted"/>
<dbReference type="EMBL" id="PRDK01000006">
    <property type="protein sequence ID" value="MBE8714213.1"/>
    <property type="molecule type" value="Genomic_DNA"/>
</dbReference>
<dbReference type="GO" id="GO:0007165">
    <property type="term" value="P:signal transduction"/>
    <property type="evidence" value="ECO:0007669"/>
    <property type="project" value="TreeGrafter"/>
</dbReference>
<dbReference type="SUPFAM" id="SSF52096">
    <property type="entry name" value="ClpP/crotonase"/>
    <property type="match status" value="1"/>
</dbReference>
<dbReference type="Pfam" id="PF03572">
    <property type="entry name" value="Peptidase_S41"/>
    <property type="match status" value="1"/>
</dbReference>
<dbReference type="InterPro" id="IPR029045">
    <property type="entry name" value="ClpP/crotonase-like_dom_sf"/>
</dbReference>
<dbReference type="PANTHER" id="PTHR32060:SF30">
    <property type="entry name" value="CARBOXY-TERMINAL PROCESSING PROTEASE CTPA"/>
    <property type="match status" value="1"/>
</dbReference>
<gene>
    <name evidence="2" type="ORF">C4F49_11010</name>
</gene>
<name>A0A928UY86_9SPHI</name>
<evidence type="ECO:0000259" key="1">
    <source>
        <dbReference type="SMART" id="SM00245"/>
    </source>
</evidence>
<reference evidence="2" key="1">
    <citation type="submission" date="2018-02" db="EMBL/GenBank/DDBJ databases">
        <authorList>
            <person name="Vasarhelyi B.M."/>
            <person name="Deshmukh S."/>
            <person name="Balint B."/>
            <person name="Kukolya J."/>
        </authorList>
    </citation>
    <scope>NUCLEOTIDE SEQUENCE</scope>
    <source>
        <strain evidence="2">KB22</strain>
    </source>
</reference>
<dbReference type="PANTHER" id="PTHR32060">
    <property type="entry name" value="TAIL-SPECIFIC PROTEASE"/>
    <property type="match status" value="1"/>
</dbReference>
<dbReference type="SMART" id="SM00245">
    <property type="entry name" value="TSPc"/>
    <property type="match status" value="1"/>
</dbReference>
<accession>A0A928UY86</accession>
<sequence>MKPFSITCLFLLLSLIVYGQEKNDFSKLFGFELIENNVPIGWKFSLNKDYVLQIDSTQVYGGKYATSITYSSGEGFGSIFSVLPNYSGKKITVSAFVKTENVTEGYAGLWVRIDPTSSSEKSIAFDNMSNKGIKGTTDWTRYEITLDLNPEKTSNIFIGALLVGKGKMWVDDFAVTIDGKDIAELTPIQQTIAPAKQDKEFDTGSKISSISMDQNNIENLKFLGLIWGFLKYYHPSIAKGNYNWDYELFRVLPKVLKTKNKNERDKLFVEWISALGEVNGNLNSQPVSKNLKSEPDLNWIDDSNLSEELVELLRKIKSSERANEHYYIGMHPSVGNPEFKNEEAYSSMAFPDLGYRLLALYRYWNVIQYFFPYKDLIEEDWKNVLEEFIPKLENTKNETEYALTVLELIGRIHDTHANIWAYNKPINEYFGLYYTPVKTAFIEGQAVVTGFYNENLAKQSGMVLGDIITKVNGVSTENFIKDRLKFTPASNYATQLRDISNNLLRSNDTVISVEFFRDKKIQQAYLNTYSDKDLNIYYQNAPDTSFKLLNSDIAYINNGSLKKSHVKEFWKDLKNTKGLIIDNRNYPSDFPIFELSNYLLPQPTPFVKFTFGSINSAGTFSWSEALHTGKQNDDYYKGKVLILVNEISQSSSEYHAMAYQTHPNASVVGSTTAAADGNISFFYLPGGIRTAISGIGIYYPDGRGTQRIGIVPDIEVKPTIQGIKEGKDEVLEKAIQILNEE</sequence>